<gene>
    <name evidence="6" type="ORF">GN330_15610</name>
</gene>
<evidence type="ECO:0000313" key="7">
    <source>
        <dbReference type="Proteomes" id="UP000463224"/>
    </source>
</evidence>
<protein>
    <submittedName>
        <fullName evidence="6">ABC transporter substrate-binding protein</fullName>
    </submittedName>
</protein>
<dbReference type="Gene3D" id="3.10.105.10">
    <property type="entry name" value="Dipeptide-binding Protein, Domain 3"/>
    <property type="match status" value="1"/>
</dbReference>
<dbReference type="PANTHER" id="PTHR30290:SF9">
    <property type="entry name" value="OLIGOPEPTIDE-BINDING PROTEIN APPA"/>
    <property type="match status" value="1"/>
</dbReference>
<comment type="similarity">
    <text evidence="2">Belongs to the bacterial solute-binding protein 5 family.</text>
</comment>
<name>A0A844QKY3_9HYPH</name>
<comment type="subcellular location">
    <subcellularLocation>
        <location evidence="1">Periplasm</location>
    </subcellularLocation>
</comment>
<keyword evidence="7" id="KW-1185">Reference proteome</keyword>
<evidence type="ECO:0000313" key="6">
    <source>
        <dbReference type="EMBL" id="MVA98673.1"/>
    </source>
</evidence>
<proteinExistence type="inferred from homology"/>
<evidence type="ECO:0000256" key="2">
    <source>
        <dbReference type="ARBA" id="ARBA00005695"/>
    </source>
</evidence>
<dbReference type="GO" id="GO:0015833">
    <property type="term" value="P:peptide transport"/>
    <property type="evidence" value="ECO:0007669"/>
    <property type="project" value="TreeGrafter"/>
</dbReference>
<organism evidence="6 7">
    <name type="scientific">Nitratireductor arenosus</name>
    <dbReference type="NCBI Taxonomy" id="2682096"/>
    <lineage>
        <taxon>Bacteria</taxon>
        <taxon>Pseudomonadati</taxon>
        <taxon>Pseudomonadota</taxon>
        <taxon>Alphaproteobacteria</taxon>
        <taxon>Hyphomicrobiales</taxon>
        <taxon>Phyllobacteriaceae</taxon>
        <taxon>Nitratireductor</taxon>
    </lineage>
</organism>
<evidence type="ECO:0000256" key="4">
    <source>
        <dbReference type="ARBA" id="ARBA00022729"/>
    </source>
</evidence>
<dbReference type="CDD" id="cd00995">
    <property type="entry name" value="PBP2_NikA_DppA_OppA_like"/>
    <property type="match status" value="1"/>
</dbReference>
<accession>A0A844QKY3</accession>
<reference evidence="6 7" key="1">
    <citation type="submission" date="2019-12" db="EMBL/GenBank/DDBJ databases">
        <title>Nitratireductor arenosus sp. nov., Isolated from sea sand, Jeju island, South Korea.</title>
        <authorList>
            <person name="Kim W."/>
        </authorList>
    </citation>
    <scope>NUCLEOTIDE SEQUENCE [LARGE SCALE GENOMIC DNA]</scope>
    <source>
        <strain evidence="6 7">CAU 1489</strain>
    </source>
</reference>
<dbReference type="PIRSF" id="PIRSF002741">
    <property type="entry name" value="MppA"/>
    <property type="match status" value="1"/>
</dbReference>
<dbReference type="GO" id="GO:1904680">
    <property type="term" value="F:peptide transmembrane transporter activity"/>
    <property type="evidence" value="ECO:0007669"/>
    <property type="project" value="TreeGrafter"/>
</dbReference>
<dbReference type="InterPro" id="IPR000914">
    <property type="entry name" value="SBP_5_dom"/>
</dbReference>
<keyword evidence="4" id="KW-0732">Signal</keyword>
<dbReference type="PROSITE" id="PS51318">
    <property type="entry name" value="TAT"/>
    <property type="match status" value="1"/>
</dbReference>
<comment type="caution">
    <text evidence="6">The sequence shown here is derived from an EMBL/GenBank/DDBJ whole genome shotgun (WGS) entry which is preliminary data.</text>
</comment>
<dbReference type="Proteomes" id="UP000463224">
    <property type="component" value="Unassembled WGS sequence"/>
</dbReference>
<dbReference type="Gene3D" id="3.40.190.10">
    <property type="entry name" value="Periplasmic binding protein-like II"/>
    <property type="match status" value="1"/>
</dbReference>
<evidence type="ECO:0000256" key="1">
    <source>
        <dbReference type="ARBA" id="ARBA00004418"/>
    </source>
</evidence>
<evidence type="ECO:0000256" key="3">
    <source>
        <dbReference type="ARBA" id="ARBA00022448"/>
    </source>
</evidence>
<evidence type="ECO:0000259" key="5">
    <source>
        <dbReference type="Pfam" id="PF00496"/>
    </source>
</evidence>
<dbReference type="SUPFAM" id="SSF53850">
    <property type="entry name" value="Periplasmic binding protein-like II"/>
    <property type="match status" value="1"/>
</dbReference>
<dbReference type="EMBL" id="WPHG01000003">
    <property type="protein sequence ID" value="MVA98673.1"/>
    <property type="molecule type" value="Genomic_DNA"/>
</dbReference>
<dbReference type="InterPro" id="IPR030678">
    <property type="entry name" value="Peptide/Ni-bd"/>
</dbReference>
<dbReference type="GO" id="GO:0043190">
    <property type="term" value="C:ATP-binding cassette (ABC) transporter complex"/>
    <property type="evidence" value="ECO:0007669"/>
    <property type="project" value="InterPro"/>
</dbReference>
<dbReference type="AlphaFoldDB" id="A0A844QKY3"/>
<dbReference type="InterPro" id="IPR006311">
    <property type="entry name" value="TAT_signal"/>
</dbReference>
<feature type="domain" description="Solute-binding protein family 5" evidence="5">
    <location>
        <begin position="105"/>
        <end position="461"/>
    </location>
</feature>
<dbReference type="Pfam" id="PF00496">
    <property type="entry name" value="SBP_bac_5"/>
    <property type="match status" value="1"/>
</dbReference>
<dbReference type="InterPro" id="IPR039424">
    <property type="entry name" value="SBP_5"/>
</dbReference>
<sequence>MPEIGRNVMPETFDTNRRRLLKSVAAIPLLSLLGMSLTGVSARAAAADLVYGASDPAAKQGGSLTVGSLIEPPSFDIYHQAGEAVNFVAPLMYQTLVYADHDGNPHPLLAESWEINEDASVYTFKLRSGVTFHTGQPFEAADVKYSLDYMRNAENGTIGALDFADIDTVEAIDPLTVRVTLKQPNSAFLITLTHRNGSIIPRDWYAGENARARLNSTSVGTGPFRLVEFVQNSYMRLERNQDYWQPGLPYLDEIVVNFIPNSAGMLVAVRNGRVDMAVLVRPQDAEQLEGVGGLTVQRSRSLNQKSLDLDSEHGPLKDERVRQAIALLIDKEAVMQAAISGYGQVLGTTVPGLQERWGVPLGELPNQTVDVDRAKALLAEAGHPDGIDIELRTIIGYDWMEPAALTLVEQLAKGGVRVAIQRLDLGTWLQNFRARQMGFTLNDWGTPPDPNILYYRHFHKKPEGADFRNWANDEASTLLDEGRQALAYEDRKAIYDRFQKLLAESVPTVMMFGADHIVVVSDAVKNHAMHPIGWHFGLVKTWVDK</sequence>
<dbReference type="PANTHER" id="PTHR30290">
    <property type="entry name" value="PERIPLASMIC BINDING COMPONENT OF ABC TRANSPORTER"/>
    <property type="match status" value="1"/>
</dbReference>
<keyword evidence="3" id="KW-0813">Transport</keyword>
<dbReference type="GO" id="GO:0030288">
    <property type="term" value="C:outer membrane-bounded periplasmic space"/>
    <property type="evidence" value="ECO:0007669"/>
    <property type="project" value="UniProtKB-ARBA"/>
</dbReference>